<dbReference type="AlphaFoldDB" id="A0A069D3V8"/>
<dbReference type="RefSeq" id="WP_045477374.1">
    <property type="nucleotide sequence ID" value="NZ_DF820524.1"/>
</dbReference>
<organism evidence="1 2">
    <name type="scientific">Weissella oryzae (strain DSM 25784 / JCM 18191 / LMG 30913 / SG25)</name>
    <dbReference type="NCBI Taxonomy" id="1329250"/>
    <lineage>
        <taxon>Bacteria</taxon>
        <taxon>Bacillati</taxon>
        <taxon>Bacillota</taxon>
        <taxon>Bacilli</taxon>
        <taxon>Lactobacillales</taxon>
        <taxon>Lactobacillaceae</taxon>
        <taxon>Weissella</taxon>
    </lineage>
</organism>
<sequence>ADIAKAITTYPGQWANNGKNIANAPFASGNYTYEVIPDDATLNGVIIAHSFDGITKIALVNDGKLQTWKIGAAIDNLGKLNGLADPMTNILTASSDLNNVTTAGEYNTESDADAAKQLNTPLGATQKAYALEVKNFGTSGKIQIVRSMGTASVAEYIRYKGVDGKWQPWSLHGNTVATGTVAMWHGMTAIWSKQGNMVHIWAWLTQSIGSGEISTETLPIFLRPVHETFSLGFHGRTVDGEMSLTTTGKMSSESGSNVNMNYEWHYTAQNAEFK</sequence>
<gene>
    <name evidence="1" type="ORF">WOSG25_410010</name>
</gene>
<dbReference type="CDD" id="cd19958">
    <property type="entry name" value="pyocin_knob"/>
    <property type="match status" value="1"/>
</dbReference>
<dbReference type="Proteomes" id="UP000030643">
    <property type="component" value="Unassembled WGS sequence"/>
</dbReference>
<feature type="non-terminal residue" evidence="1">
    <location>
        <position position="1"/>
    </location>
</feature>
<evidence type="ECO:0000313" key="2">
    <source>
        <dbReference type="Proteomes" id="UP000030643"/>
    </source>
</evidence>
<evidence type="ECO:0000313" key="1">
    <source>
        <dbReference type="EMBL" id="GAK32111.1"/>
    </source>
</evidence>
<name>A0A069D3V8_WEIOS</name>
<reference evidence="2" key="1">
    <citation type="journal article" date="2014" name="Genome Announc.">
        <title>Draft genome sequence of Weissella oryzae SG25T, isolated from fermented rice grains.</title>
        <authorList>
            <person name="Tanizawa Y."/>
            <person name="Fujisawa T."/>
            <person name="Mochizuki T."/>
            <person name="Kaminuma E."/>
            <person name="Suzuki Y."/>
            <person name="Nakamura Y."/>
            <person name="Tohno M."/>
        </authorList>
    </citation>
    <scope>NUCLEOTIDE SEQUENCE [LARGE SCALE GENOMIC DNA]</scope>
    <source>
        <strain evidence="2">DSM 25784 / JCM 18191 / LMG 30913 / SG25</strain>
    </source>
</reference>
<dbReference type="EMBL" id="DF820524">
    <property type="protein sequence ID" value="GAK32111.1"/>
    <property type="molecule type" value="Genomic_DNA"/>
</dbReference>
<protein>
    <submittedName>
        <fullName evidence="1">Uncharacterized protein</fullName>
    </submittedName>
</protein>
<keyword evidence="2" id="KW-1185">Reference proteome</keyword>
<proteinExistence type="predicted"/>
<accession>A0A069D3V8</accession>